<reference evidence="2" key="1">
    <citation type="submission" date="2023-07" db="EMBL/GenBank/DDBJ databases">
        <title>Genomic Encyclopedia of Type Strains, Phase IV (KMG-IV): sequencing the most valuable type-strain genomes for metagenomic binning, comparative biology and taxonomic classification.</title>
        <authorList>
            <person name="Goeker M."/>
        </authorList>
    </citation>
    <scope>NUCLEOTIDE SEQUENCE</scope>
    <source>
        <strain evidence="2">DSM 24202</strain>
    </source>
</reference>
<protein>
    <recommendedName>
        <fullName evidence="4">Asl1-like glycosyl hydrolase catalytic domain-containing protein</fullName>
    </recommendedName>
</protein>
<feature type="chain" id="PRO_5042260564" description="Asl1-like glycosyl hydrolase catalytic domain-containing protein" evidence="1">
    <location>
        <begin position="27"/>
        <end position="957"/>
    </location>
</feature>
<dbReference type="SUPFAM" id="SSF51445">
    <property type="entry name" value="(Trans)glycosidases"/>
    <property type="match status" value="1"/>
</dbReference>
<proteinExistence type="predicted"/>
<sequence length="957" mass="105846">MITTKLTRCFLAGAALLGAVALRANTALLNDAKSWKPMGTEDMRVAWSDAEGALHFQAAFSKAGQHSVWPLVPLPAGMAGAAGIRFEMKLLPEGLKDLSCRVHFADQGALSGHFSFAPPVPGAYQPVELHFERAGFDMAKVRSLQMVVSTTSLAIDCYIRNIAVFNAKNEVMQVFKKDPSRVMKLTTGDNLLQFYALPEQPQRIEFATGHFADGQALSYDITDYAGAAVVSGASTVVADGRVAISVTLPRGYYELRFPDADLVFGLTVLEPYDGAPDPFFAIEGLISTRSEERIRQTVAVLLRAGIRSNREWCNYAAEEPVQGEYKIERERFYGIAGDMGLKSIFCFNDFPRWYGGEPVNDRYVMPRHLLGLVPSVSGMLDRRAAGLEAFHILNEYDARSIPGEAHLPIIKAAAYAMRGRDLLMVAAPFCRGESARDCLRAGMDNGLLDSIDVFAFHNYGAPEKLVPLIQTYRDMLANHPKGRLPMWITECGKPWSRGLDPSVQLSRPHGGPLGKLHPERDEDMVSALWITMKGVESRAAGIAKYFPFTMPFFQENNNNFGMMDYHATPLRSLAAYMLFVQQLAHKDYVGDWPTLPAHAMICRVFKGPNGAVAVIYTGDIREQTVSIADMPATGAWSIDGRPLAIADGAIRFAGGMAYVGLDAVKLNTAALNMATAAMALRSEAISYELRPRVATPVVYQFDHWQVKSWDGVSYHADSDRFSVNVYNFSDDEQRIAPQLQLPAGVSVAQAPTAAARVLPPRSETPLTWTLDFSGCKDVYYSIRLHDTGFPLAGCSVPFVNWSFMAKKTFDFLNPERWRQNSSGASTFSFDAVEQALKVSTTFAGSNSDRWVFPEYVLDAGSEELANAVGIGFSIKVKRGGNVGRIWAPLVMMAYQDENEKGKYDGLRYTDPQDEWREVFVSFNPDRAGLYKMIRVGMCTSSDQIDYWLKDVVIYSRP</sequence>
<feature type="signal peptide" evidence="1">
    <location>
        <begin position="1"/>
        <end position="26"/>
    </location>
</feature>
<gene>
    <name evidence="2" type="ORF">J3R75_001335</name>
</gene>
<evidence type="ECO:0000313" key="3">
    <source>
        <dbReference type="Proteomes" id="UP001238163"/>
    </source>
</evidence>
<organism evidence="2 3">
    <name type="scientific">Oligosphaera ethanolica</name>
    <dbReference type="NCBI Taxonomy" id="760260"/>
    <lineage>
        <taxon>Bacteria</taxon>
        <taxon>Pseudomonadati</taxon>
        <taxon>Lentisphaerota</taxon>
        <taxon>Oligosphaeria</taxon>
        <taxon>Oligosphaerales</taxon>
        <taxon>Oligosphaeraceae</taxon>
        <taxon>Oligosphaera</taxon>
    </lineage>
</organism>
<evidence type="ECO:0000313" key="2">
    <source>
        <dbReference type="EMBL" id="MDQ0289228.1"/>
    </source>
</evidence>
<evidence type="ECO:0000256" key="1">
    <source>
        <dbReference type="SAM" id="SignalP"/>
    </source>
</evidence>
<dbReference type="EMBL" id="JAUSVL010000001">
    <property type="protein sequence ID" value="MDQ0289228.1"/>
    <property type="molecule type" value="Genomic_DNA"/>
</dbReference>
<dbReference type="InterPro" id="IPR017853">
    <property type="entry name" value="GH"/>
</dbReference>
<accession>A0AAE4ANT4</accession>
<evidence type="ECO:0008006" key="4">
    <source>
        <dbReference type="Google" id="ProtNLM"/>
    </source>
</evidence>
<dbReference type="Proteomes" id="UP001238163">
    <property type="component" value="Unassembled WGS sequence"/>
</dbReference>
<dbReference type="Gene3D" id="3.20.20.80">
    <property type="entry name" value="Glycosidases"/>
    <property type="match status" value="1"/>
</dbReference>
<keyword evidence="3" id="KW-1185">Reference proteome</keyword>
<dbReference type="AlphaFoldDB" id="A0AAE4ANT4"/>
<keyword evidence="1" id="KW-0732">Signal</keyword>
<dbReference type="RefSeq" id="WP_307260599.1">
    <property type="nucleotide sequence ID" value="NZ_JAUSVL010000001.1"/>
</dbReference>
<name>A0AAE4ANT4_9BACT</name>
<comment type="caution">
    <text evidence="2">The sequence shown here is derived from an EMBL/GenBank/DDBJ whole genome shotgun (WGS) entry which is preliminary data.</text>
</comment>